<dbReference type="InterPro" id="IPR040256">
    <property type="entry name" value="At4g02000-like"/>
</dbReference>
<dbReference type="InParanoid" id="A0A7N2MP97"/>
<proteinExistence type="predicted"/>
<keyword evidence="3" id="KW-1185">Reference proteome</keyword>
<dbReference type="EnsemblPlants" id="QL10p030000:mrna">
    <property type="protein sequence ID" value="QL10p030000:mrna"/>
    <property type="gene ID" value="QL10p030000"/>
</dbReference>
<accession>A0A7N2MP97</accession>
<reference evidence="2 3" key="1">
    <citation type="journal article" date="2016" name="G3 (Bethesda)">
        <title>First Draft Assembly and Annotation of the Genome of a California Endemic Oak Quercus lobata Nee (Fagaceae).</title>
        <authorList>
            <person name="Sork V.L."/>
            <person name="Fitz-Gibbon S.T."/>
            <person name="Puiu D."/>
            <person name="Crepeau M."/>
            <person name="Gugger P.F."/>
            <person name="Sherman R."/>
            <person name="Stevens K."/>
            <person name="Langley C.H."/>
            <person name="Pellegrini M."/>
            <person name="Salzberg S.L."/>
        </authorList>
    </citation>
    <scope>NUCLEOTIDE SEQUENCE [LARGE SCALE GENOMIC DNA]</scope>
    <source>
        <strain evidence="2 3">cv. SW786</strain>
    </source>
</reference>
<name>A0A7N2MP97_QUELO</name>
<reference evidence="2" key="2">
    <citation type="submission" date="2021-01" db="UniProtKB">
        <authorList>
            <consortium name="EnsemblPlants"/>
        </authorList>
    </citation>
    <scope>IDENTIFICATION</scope>
</reference>
<dbReference type="EMBL" id="LRBV02000010">
    <property type="status" value="NOT_ANNOTATED_CDS"/>
    <property type="molecule type" value="Genomic_DNA"/>
</dbReference>
<evidence type="ECO:0008006" key="4">
    <source>
        <dbReference type="Google" id="ProtNLM"/>
    </source>
</evidence>
<evidence type="ECO:0000313" key="2">
    <source>
        <dbReference type="EnsemblPlants" id="QL10p030000:mrna"/>
    </source>
</evidence>
<dbReference type="PANTHER" id="PTHR31286:SF167">
    <property type="entry name" value="OS09G0268800 PROTEIN"/>
    <property type="match status" value="1"/>
</dbReference>
<dbReference type="PANTHER" id="PTHR31286">
    <property type="entry name" value="GLYCINE-RICH CELL WALL STRUCTURAL PROTEIN 1.8-LIKE"/>
    <property type="match status" value="1"/>
</dbReference>
<protein>
    <recommendedName>
        <fullName evidence="4">DUF4283 domain-containing protein</fullName>
    </recommendedName>
</protein>
<organism evidence="2 3">
    <name type="scientific">Quercus lobata</name>
    <name type="common">Valley oak</name>
    <dbReference type="NCBI Taxonomy" id="97700"/>
    <lineage>
        <taxon>Eukaryota</taxon>
        <taxon>Viridiplantae</taxon>
        <taxon>Streptophyta</taxon>
        <taxon>Embryophyta</taxon>
        <taxon>Tracheophyta</taxon>
        <taxon>Spermatophyta</taxon>
        <taxon>Magnoliopsida</taxon>
        <taxon>eudicotyledons</taxon>
        <taxon>Gunneridae</taxon>
        <taxon>Pentapetalae</taxon>
        <taxon>rosids</taxon>
        <taxon>fabids</taxon>
        <taxon>Fagales</taxon>
        <taxon>Fagaceae</taxon>
        <taxon>Quercus</taxon>
    </lineage>
</organism>
<dbReference type="Proteomes" id="UP000594261">
    <property type="component" value="Chromosome 10"/>
</dbReference>
<feature type="region of interest" description="Disordered" evidence="1">
    <location>
        <begin position="121"/>
        <end position="142"/>
    </location>
</feature>
<dbReference type="Gramene" id="QL10p030000:mrna">
    <property type="protein sequence ID" value="QL10p030000:mrna"/>
    <property type="gene ID" value="QL10p030000"/>
</dbReference>
<evidence type="ECO:0000256" key="1">
    <source>
        <dbReference type="SAM" id="MobiDB-lite"/>
    </source>
</evidence>
<sequence length="319" mass="35930">MVEVLDRSPWSFDRRLILLKRFTGDLSPGNVFFKYSPFWIRVFNIPIKSMNSSIGSLVANEIGVPILVDAPKSGFAWGPSLGFECGILGRQDRECQKVHKGCLSTDEDEFQFGPWMPVVAPKTKQGKESPSQSRFSDDDEEEIQVTDGMRMELYNPVSVLEVLNELKENNPITLDPISKECTSSMTLPITEKSGKSPTLANRQQLADYKENSGTTEMKGKTLTDMDNNNSNEDNSNMDMEMENISNYTEELSGQKGTSLRSWKRILRSPNFQIFVENLPKLQHTSKRPSIALSSLNSSIHKKQAICSDSFECFSNICWG</sequence>
<evidence type="ECO:0000313" key="3">
    <source>
        <dbReference type="Proteomes" id="UP000594261"/>
    </source>
</evidence>
<dbReference type="AlphaFoldDB" id="A0A7N2MP97"/>